<comment type="subcellular location">
    <subcellularLocation>
        <location evidence="1">Membrane</location>
        <topology evidence="1">Multi-pass membrane protein</topology>
    </subcellularLocation>
</comment>
<evidence type="ECO:0000259" key="7">
    <source>
        <dbReference type="Pfam" id="PF02683"/>
    </source>
</evidence>
<dbReference type="GO" id="GO:0016020">
    <property type="term" value="C:membrane"/>
    <property type="evidence" value="ECO:0007669"/>
    <property type="project" value="UniProtKB-SubCell"/>
</dbReference>
<organism evidence="8 9">
    <name type="scientific">Candidatus Uhrbacteria bacterium GW2011_GWF2_39_13</name>
    <dbReference type="NCBI Taxonomy" id="1618995"/>
    <lineage>
        <taxon>Bacteria</taxon>
        <taxon>Candidatus Uhriibacteriota</taxon>
    </lineage>
</organism>
<feature type="transmembrane region" description="Helical" evidence="6">
    <location>
        <begin position="140"/>
        <end position="163"/>
    </location>
</feature>
<reference evidence="8 9" key="1">
    <citation type="journal article" date="2015" name="Nature">
        <title>rRNA introns, odd ribosomes, and small enigmatic genomes across a large radiation of phyla.</title>
        <authorList>
            <person name="Brown C.T."/>
            <person name="Hug L.A."/>
            <person name="Thomas B.C."/>
            <person name="Sharon I."/>
            <person name="Castelle C.J."/>
            <person name="Singh A."/>
            <person name="Wilkins M.J."/>
            <person name="Williams K.H."/>
            <person name="Banfield J.F."/>
        </authorList>
    </citation>
    <scope>NUCLEOTIDE SEQUENCE [LARGE SCALE GENOMIC DNA]</scope>
</reference>
<evidence type="ECO:0000313" key="8">
    <source>
        <dbReference type="EMBL" id="KKR04647.1"/>
    </source>
</evidence>
<feature type="transmembrane region" description="Helical" evidence="6">
    <location>
        <begin position="175"/>
        <end position="197"/>
    </location>
</feature>
<feature type="domain" description="Cytochrome C biogenesis protein transmembrane" evidence="7">
    <location>
        <begin position="6"/>
        <end position="231"/>
    </location>
</feature>
<evidence type="ECO:0000256" key="4">
    <source>
        <dbReference type="ARBA" id="ARBA00022989"/>
    </source>
</evidence>
<evidence type="ECO:0000256" key="5">
    <source>
        <dbReference type="ARBA" id="ARBA00023136"/>
    </source>
</evidence>
<keyword evidence="3 6" id="KW-0812">Transmembrane</keyword>
<dbReference type="PANTHER" id="PTHR31272">
    <property type="entry name" value="CYTOCHROME C-TYPE BIOGENESIS PROTEIN HI_1454-RELATED"/>
    <property type="match status" value="1"/>
</dbReference>
<evidence type="ECO:0000256" key="1">
    <source>
        <dbReference type="ARBA" id="ARBA00004141"/>
    </source>
</evidence>
<accession>A0A0G0QSS4</accession>
<dbReference type="EMBL" id="LBWG01000005">
    <property type="protein sequence ID" value="KKR04647.1"/>
    <property type="molecule type" value="Genomic_DNA"/>
</dbReference>
<evidence type="ECO:0000256" key="3">
    <source>
        <dbReference type="ARBA" id="ARBA00022692"/>
    </source>
</evidence>
<proteinExistence type="inferred from homology"/>
<gene>
    <name evidence="8" type="ORF">UT30_C0005G0050</name>
</gene>
<comment type="similarity">
    <text evidence="2">Belongs to the DsbD family.</text>
</comment>
<dbReference type="GO" id="GO:0017004">
    <property type="term" value="P:cytochrome complex assembly"/>
    <property type="evidence" value="ECO:0007669"/>
    <property type="project" value="InterPro"/>
</dbReference>
<comment type="caution">
    <text evidence="8">The sequence shown here is derived from an EMBL/GenBank/DDBJ whole genome shotgun (WGS) entry which is preliminary data.</text>
</comment>
<dbReference type="Proteomes" id="UP000033935">
    <property type="component" value="Unassembled WGS sequence"/>
</dbReference>
<feature type="transmembrane region" description="Helical" evidence="6">
    <location>
        <begin position="89"/>
        <end position="109"/>
    </location>
</feature>
<dbReference type="InterPro" id="IPR003834">
    <property type="entry name" value="Cyt_c_assmbl_TM_dom"/>
</dbReference>
<evidence type="ECO:0000256" key="6">
    <source>
        <dbReference type="SAM" id="Phobius"/>
    </source>
</evidence>
<feature type="transmembrane region" description="Helical" evidence="6">
    <location>
        <begin position="6"/>
        <end position="33"/>
    </location>
</feature>
<dbReference type="PANTHER" id="PTHR31272:SF4">
    <property type="entry name" value="CYTOCHROME C-TYPE BIOGENESIS PROTEIN HI_1454-RELATED"/>
    <property type="match status" value="1"/>
</dbReference>
<keyword evidence="4 6" id="KW-1133">Transmembrane helix</keyword>
<protein>
    <submittedName>
        <fullName evidence="8">Cytochrome c biogenesis protein CcdA</fullName>
    </submittedName>
</protein>
<keyword evidence="5 6" id="KW-0472">Membrane</keyword>
<dbReference type="AlphaFoldDB" id="A0A0G0QSS4"/>
<evidence type="ECO:0000313" key="9">
    <source>
        <dbReference type="Proteomes" id="UP000033935"/>
    </source>
</evidence>
<sequence>MTTSLIIPAFIAGILTFLAPCTLPLVPAYLGFISGVSAKDLQNSAHHPYIRHKVMLNGLFYVFGFSVVFILMGTLFGIGGVALAKYQFIFTKIGGVFIFFFALYLMGVFEKIPALRSILYSDHRFKLPVSLKPGSPWSSFVFGATFAFSWTPCVGPILGSVLLLASSSSTVGQGAFLLAIFALGLALPFLAIAAGVAHVSEIIKKFSNLLPYISFIGGLFLLFLAILLLTDFLSLWLGWFYRAFSFINQEKILDYL</sequence>
<evidence type="ECO:0000256" key="2">
    <source>
        <dbReference type="ARBA" id="ARBA00006143"/>
    </source>
</evidence>
<dbReference type="Pfam" id="PF02683">
    <property type="entry name" value="DsbD_TM"/>
    <property type="match status" value="1"/>
</dbReference>
<name>A0A0G0QSS4_9BACT</name>
<feature type="transmembrane region" description="Helical" evidence="6">
    <location>
        <begin position="54"/>
        <end position="83"/>
    </location>
</feature>
<dbReference type="InterPro" id="IPR051790">
    <property type="entry name" value="Cytochrome_c-biogenesis_DsbD"/>
</dbReference>